<dbReference type="Gene3D" id="1.10.510.10">
    <property type="entry name" value="Transferase(Phosphotransferase) domain 1"/>
    <property type="match status" value="1"/>
</dbReference>
<evidence type="ECO:0000313" key="9">
    <source>
        <dbReference type="Proteomes" id="UP000006813"/>
    </source>
</evidence>
<dbReference type="SUPFAM" id="SSF54277">
    <property type="entry name" value="CAD &amp; PB1 domains"/>
    <property type="match status" value="1"/>
</dbReference>
<keyword evidence="1" id="KW-0723">Serine/threonine-protein kinase</keyword>
<feature type="domain" description="Protein kinase" evidence="7">
    <location>
        <begin position="1"/>
        <end position="318"/>
    </location>
</feature>
<name>G5BGA3_HETGA</name>
<dbReference type="Pfam" id="PF00069">
    <property type="entry name" value="Pkinase"/>
    <property type="match status" value="1"/>
</dbReference>
<evidence type="ECO:0000256" key="3">
    <source>
        <dbReference type="ARBA" id="ARBA00022679"/>
    </source>
</evidence>
<keyword evidence="4" id="KW-0547">Nucleotide-binding</keyword>
<protein>
    <submittedName>
        <fullName evidence="8">Protein kinase C iota type</fullName>
    </submittedName>
</protein>
<dbReference type="PROSITE" id="PS50011">
    <property type="entry name" value="PROTEIN_KINASE_DOM"/>
    <property type="match status" value="1"/>
</dbReference>
<keyword evidence="5 8" id="KW-0418">Kinase</keyword>
<dbReference type="InterPro" id="IPR000719">
    <property type="entry name" value="Prot_kinase_dom"/>
</dbReference>
<dbReference type="GO" id="GO:0005524">
    <property type="term" value="F:ATP binding"/>
    <property type="evidence" value="ECO:0007669"/>
    <property type="project" value="UniProtKB-KW"/>
</dbReference>
<keyword evidence="6" id="KW-0067">ATP-binding</keyword>
<dbReference type="Proteomes" id="UP000006813">
    <property type="component" value="Unassembled WGS sequence"/>
</dbReference>
<dbReference type="InterPro" id="IPR011009">
    <property type="entry name" value="Kinase-like_dom_sf"/>
</dbReference>
<dbReference type="SUPFAM" id="SSF56112">
    <property type="entry name" value="Protein kinase-like (PK-like)"/>
    <property type="match status" value="1"/>
</dbReference>
<accession>G5BGA3</accession>
<dbReference type="STRING" id="10181.G5BGA3"/>
<reference evidence="8 9" key="1">
    <citation type="journal article" date="2011" name="Nature">
        <title>Genome sequencing reveals insights into physiology and longevity of the naked mole rat.</title>
        <authorList>
            <person name="Kim E.B."/>
            <person name="Fang X."/>
            <person name="Fushan A.A."/>
            <person name="Huang Z."/>
            <person name="Lobanov A.V."/>
            <person name="Han L."/>
            <person name="Marino S.M."/>
            <person name="Sun X."/>
            <person name="Turanov A.A."/>
            <person name="Yang P."/>
            <person name="Yim S.H."/>
            <person name="Zhao X."/>
            <person name="Kasaikina M.V."/>
            <person name="Stoletzki N."/>
            <person name="Peng C."/>
            <person name="Polak P."/>
            <person name="Xiong Z."/>
            <person name="Kiezun A."/>
            <person name="Zhu Y."/>
            <person name="Chen Y."/>
            <person name="Kryukov G.V."/>
            <person name="Zhang Q."/>
            <person name="Peshkin L."/>
            <person name="Yang L."/>
            <person name="Bronson R.T."/>
            <person name="Buffenstein R."/>
            <person name="Wang B."/>
            <person name="Han C."/>
            <person name="Li Q."/>
            <person name="Chen L."/>
            <person name="Zhao W."/>
            <person name="Sunyaev S.R."/>
            <person name="Park T.J."/>
            <person name="Zhang G."/>
            <person name="Wang J."/>
            <person name="Gladyshev V.N."/>
        </authorList>
    </citation>
    <scope>NUCLEOTIDE SEQUENCE [LARGE SCALE GENOMIC DNA]</scope>
</reference>
<evidence type="ECO:0000256" key="5">
    <source>
        <dbReference type="ARBA" id="ARBA00022777"/>
    </source>
</evidence>
<evidence type="ECO:0000256" key="6">
    <source>
        <dbReference type="ARBA" id="ARBA00022840"/>
    </source>
</evidence>
<dbReference type="Gene3D" id="3.30.200.20">
    <property type="entry name" value="Phosphorylase Kinase, domain 1"/>
    <property type="match status" value="1"/>
</dbReference>
<keyword evidence="2" id="KW-0597">Phosphoprotein</keyword>
<dbReference type="SMART" id="SM00220">
    <property type="entry name" value="S_TKc"/>
    <property type="match status" value="1"/>
</dbReference>
<dbReference type="EMBL" id="JH170089">
    <property type="protein sequence ID" value="EHB08314.1"/>
    <property type="molecule type" value="Genomic_DNA"/>
</dbReference>
<keyword evidence="3" id="KW-0808">Transferase</keyword>
<dbReference type="FunFam" id="1.10.510.10:FF:000048">
    <property type="entry name" value="Protein kinase C"/>
    <property type="match status" value="1"/>
</dbReference>
<evidence type="ECO:0000256" key="4">
    <source>
        <dbReference type="ARBA" id="ARBA00022741"/>
    </source>
</evidence>
<proteinExistence type="predicted"/>
<sequence>MYIHPGLAATIRNNFTESLAEFSQLWYLQEVRPHSFSEPFLPIFLGSQPVCGPFFLGTSMTHTSTQSALILGRGILTTSFENSISLAGLCDKDRDMWCLDNKQLFTTDWVDEEGDSYTVSPQSESRLFFVLNCVNGGDLMFHLQQQRIFPEEHTRFYSAEISLAFNHLHQRGILYRNLKLDNILLDSEGHIRLTDYCICKEGLQPGDVTSTLCGTPNYLAPEIVRGEDYGFKWTLRVLMYEMLIGESPFHLDESSDNPEQNSNNNLYQVILEREIRIPQCLSVEAASVLKSFLSRDPKERLGCHPQRGFADVQEHPFFQNVD</sequence>
<evidence type="ECO:0000256" key="2">
    <source>
        <dbReference type="ARBA" id="ARBA00022553"/>
    </source>
</evidence>
<dbReference type="AlphaFoldDB" id="G5BGA3"/>
<evidence type="ECO:0000259" key="7">
    <source>
        <dbReference type="PROSITE" id="PS50011"/>
    </source>
</evidence>
<evidence type="ECO:0000256" key="1">
    <source>
        <dbReference type="ARBA" id="ARBA00022527"/>
    </source>
</evidence>
<organism evidence="8 9">
    <name type="scientific">Heterocephalus glaber</name>
    <name type="common">Naked mole rat</name>
    <dbReference type="NCBI Taxonomy" id="10181"/>
    <lineage>
        <taxon>Eukaryota</taxon>
        <taxon>Metazoa</taxon>
        <taxon>Chordata</taxon>
        <taxon>Craniata</taxon>
        <taxon>Vertebrata</taxon>
        <taxon>Euteleostomi</taxon>
        <taxon>Mammalia</taxon>
        <taxon>Eutheria</taxon>
        <taxon>Euarchontoglires</taxon>
        <taxon>Glires</taxon>
        <taxon>Rodentia</taxon>
        <taxon>Hystricomorpha</taxon>
        <taxon>Bathyergidae</taxon>
        <taxon>Heterocephalus</taxon>
    </lineage>
</organism>
<dbReference type="PANTHER" id="PTHR24351">
    <property type="entry name" value="RIBOSOMAL PROTEIN S6 KINASE"/>
    <property type="match status" value="1"/>
</dbReference>
<gene>
    <name evidence="8" type="ORF">GW7_14249</name>
</gene>
<evidence type="ECO:0000313" key="8">
    <source>
        <dbReference type="EMBL" id="EHB08314.1"/>
    </source>
</evidence>
<dbReference type="GO" id="GO:0004674">
    <property type="term" value="F:protein serine/threonine kinase activity"/>
    <property type="evidence" value="ECO:0007669"/>
    <property type="project" value="UniProtKB-KW"/>
</dbReference>
<dbReference type="InParanoid" id="G5BGA3"/>